<protein>
    <submittedName>
        <fullName evidence="1">Uncharacterized protein</fullName>
    </submittedName>
</protein>
<evidence type="ECO:0000313" key="2">
    <source>
        <dbReference type="Proteomes" id="UP000515377"/>
    </source>
</evidence>
<accession>A0A9X7UA95</accession>
<dbReference type="EMBL" id="CP060122">
    <property type="protein sequence ID" value="QNG43537.1"/>
    <property type="molecule type" value="Genomic_DNA"/>
</dbReference>
<dbReference type="Proteomes" id="UP000515377">
    <property type="component" value="Chromosome"/>
</dbReference>
<evidence type="ECO:0000313" key="1">
    <source>
        <dbReference type="EMBL" id="QNG43537.1"/>
    </source>
</evidence>
<gene>
    <name evidence="1" type="ORF">H3V42_16330</name>
</gene>
<dbReference type="AlphaFoldDB" id="A0A9X7UA95"/>
<organism evidence="1 2">
    <name type="scientific">Sphingobium yanoikuyae</name>
    <name type="common">Sphingomonas yanoikuyae</name>
    <dbReference type="NCBI Taxonomy" id="13690"/>
    <lineage>
        <taxon>Bacteria</taxon>
        <taxon>Pseudomonadati</taxon>
        <taxon>Pseudomonadota</taxon>
        <taxon>Alphaproteobacteria</taxon>
        <taxon>Sphingomonadales</taxon>
        <taxon>Sphingomonadaceae</taxon>
        <taxon>Sphingobium</taxon>
    </lineage>
</organism>
<name>A0A9X7UA95_SPHYA</name>
<reference evidence="1 2" key="1">
    <citation type="submission" date="2020-07" db="EMBL/GenBank/DDBJ databases">
        <title>Whole genome sequence of Sphingobium yanoikuyae A3.</title>
        <authorList>
            <person name="Han S.-S."/>
        </authorList>
    </citation>
    <scope>NUCLEOTIDE SEQUENCE [LARGE SCALE GENOMIC DNA]</scope>
    <source>
        <strain evidence="1 2">A3</strain>
    </source>
</reference>
<sequence>MTRQPALDHSHDAEFGVPYRTAQAILAHPDFAQARRLYLESLLALYGEDAFLNKLLLEGARQVVFGALICLLAAHNMADRSTWPTLADLKRVLKPFGQSSDRKIEQLVARLGSVGFIEQNAVPGDARVRLLTPSSAMLAHDEAWLLAHYRPLALLYPQDDHSRPLARDRAFQLAQRRIAFAFIPRSATVLLGNPAILLFATRDAGFLVLAQLVLDSEDGRSTSFEGLSRRFAISRTHVRQMLRDAQAMGLLTLSGRGGQAFTLLPAMWAALDKFVAEGMSGHDLTGAAARAALELSSPPEG</sequence>
<proteinExistence type="predicted"/>